<dbReference type="Gene3D" id="3.40.30.10">
    <property type="entry name" value="Glutaredoxin"/>
    <property type="match status" value="1"/>
</dbReference>
<dbReference type="GO" id="GO:0016491">
    <property type="term" value="F:oxidoreductase activity"/>
    <property type="evidence" value="ECO:0007669"/>
    <property type="project" value="InterPro"/>
</dbReference>
<dbReference type="InterPro" id="IPR013766">
    <property type="entry name" value="Thioredoxin_domain"/>
</dbReference>
<dbReference type="GO" id="GO:0017004">
    <property type="term" value="P:cytochrome complex assembly"/>
    <property type="evidence" value="ECO:0007669"/>
    <property type="project" value="UniProtKB-KW"/>
</dbReference>
<keyword evidence="8" id="KW-1185">Reference proteome</keyword>
<dbReference type="InterPro" id="IPR000866">
    <property type="entry name" value="AhpC/TSA"/>
</dbReference>
<dbReference type="InterPro" id="IPR050553">
    <property type="entry name" value="Thioredoxin_ResA/DsbE_sf"/>
</dbReference>
<evidence type="ECO:0000256" key="4">
    <source>
        <dbReference type="ARBA" id="ARBA00023284"/>
    </source>
</evidence>
<keyword evidence="2" id="KW-0201">Cytochrome c-type biogenesis</keyword>
<feature type="signal peptide" evidence="5">
    <location>
        <begin position="1"/>
        <end position="18"/>
    </location>
</feature>
<sequence length="371" mass="41348">MKKILLGLLLQVPVLAFAQFSLKGEFSAASQNKKLYFIHIQNNAEVIDSAVVNNGKFSFNLDLKEPSVAVLLLQHEGNALKDKGPKDVYRFFIEPGNATLTAKDSIAQAKVNGLTIFKEDVAYKTATQASESKLIALNKEFAALAPEKKAKQETIESFQGRYLNLLEERKAQIINFIKANPQSYISLYAFNQDLGIDDMEYSQAESLFSGLQDKVKKYALAAVIKQKLDIAKVTGIGAMATDFEEKTPEGIPLKLSSYKGQYVLLDFWASWCGPCRKENPFVVSAYEKYKDKGFTILGVSIDTDRNAWQKAIKTDNLMWAQLIDSTTEISKIYGIDAIPKNFLIDPSGKIVAKNLRGGALEDKLKEIFDKK</sequence>
<protein>
    <submittedName>
        <fullName evidence="7">AhpC/TSA family protein</fullName>
    </submittedName>
</protein>
<accession>A0A5C0VL36</accession>
<dbReference type="PROSITE" id="PS51352">
    <property type="entry name" value="THIOREDOXIN_2"/>
    <property type="match status" value="1"/>
</dbReference>
<dbReference type="Pfam" id="PF14289">
    <property type="entry name" value="DUF4369"/>
    <property type="match status" value="1"/>
</dbReference>
<dbReference type="InterPro" id="IPR025380">
    <property type="entry name" value="DUF4369"/>
</dbReference>
<dbReference type="AlphaFoldDB" id="A0A5C0VL36"/>
<dbReference type="EMBL" id="CP043329">
    <property type="protein sequence ID" value="QEK52859.1"/>
    <property type="molecule type" value="Genomic_DNA"/>
</dbReference>
<evidence type="ECO:0000256" key="5">
    <source>
        <dbReference type="SAM" id="SignalP"/>
    </source>
</evidence>
<dbReference type="Proteomes" id="UP000323653">
    <property type="component" value="Chromosome"/>
</dbReference>
<evidence type="ECO:0000313" key="7">
    <source>
        <dbReference type="EMBL" id="QEK52859.1"/>
    </source>
</evidence>
<dbReference type="InterPro" id="IPR017937">
    <property type="entry name" value="Thioredoxin_CS"/>
</dbReference>
<proteinExistence type="predicted"/>
<feature type="domain" description="Thioredoxin" evidence="6">
    <location>
        <begin position="234"/>
        <end position="371"/>
    </location>
</feature>
<gene>
    <name evidence="7" type="ORF">FYC62_15175</name>
</gene>
<keyword evidence="3" id="KW-1015">Disulfide bond</keyword>
<keyword evidence="5" id="KW-0732">Signal</keyword>
<reference evidence="7 8" key="1">
    <citation type="submission" date="2019-08" db="EMBL/GenBank/DDBJ databases">
        <title>Pedobacter sp. nov., isolated from Han river, South Korea.</title>
        <authorList>
            <person name="Lee D.-H."/>
            <person name="Kim Y.-S."/>
            <person name="Hwang E.-M."/>
            <person name="Le Tran T.C."/>
            <person name="Cha C.-J."/>
        </authorList>
    </citation>
    <scope>NUCLEOTIDE SEQUENCE [LARGE SCALE GENOMIC DNA]</scope>
    <source>
        <strain evidence="7 8">CJ43</strain>
    </source>
</reference>
<dbReference type="SUPFAM" id="SSF52833">
    <property type="entry name" value="Thioredoxin-like"/>
    <property type="match status" value="1"/>
</dbReference>
<comment type="subcellular location">
    <subcellularLocation>
        <location evidence="1">Cell envelope</location>
    </subcellularLocation>
</comment>
<dbReference type="KEGG" id="pej:FYC62_15175"/>
<evidence type="ECO:0000256" key="3">
    <source>
        <dbReference type="ARBA" id="ARBA00023157"/>
    </source>
</evidence>
<dbReference type="GO" id="GO:0030313">
    <property type="term" value="C:cell envelope"/>
    <property type="evidence" value="ECO:0007669"/>
    <property type="project" value="UniProtKB-SubCell"/>
</dbReference>
<dbReference type="PANTHER" id="PTHR42852">
    <property type="entry name" value="THIOL:DISULFIDE INTERCHANGE PROTEIN DSBE"/>
    <property type="match status" value="1"/>
</dbReference>
<dbReference type="InterPro" id="IPR036249">
    <property type="entry name" value="Thioredoxin-like_sf"/>
</dbReference>
<organism evidence="7 8">
    <name type="scientific">Pedobacter aquae</name>
    <dbReference type="NCBI Taxonomy" id="2605747"/>
    <lineage>
        <taxon>Bacteria</taxon>
        <taxon>Pseudomonadati</taxon>
        <taxon>Bacteroidota</taxon>
        <taxon>Sphingobacteriia</taxon>
        <taxon>Sphingobacteriales</taxon>
        <taxon>Sphingobacteriaceae</taxon>
        <taxon>Pedobacter</taxon>
    </lineage>
</organism>
<dbReference type="RefSeq" id="WP_039454735.1">
    <property type="nucleotide sequence ID" value="NZ_CP043329.1"/>
</dbReference>
<dbReference type="Pfam" id="PF00578">
    <property type="entry name" value="AhpC-TSA"/>
    <property type="match status" value="1"/>
</dbReference>
<dbReference type="PROSITE" id="PS00194">
    <property type="entry name" value="THIOREDOXIN_1"/>
    <property type="match status" value="1"/>
</dbReference>
<dbReference type="PANTHER" id="PTHR42852:SF6">
    <property type="entry name" value="THIOL:DISULFIDE INTERCHANGE PROTEIN DSBE"/>
    <property type="match status" value="1"/>
</dbReference>
<dbReference type="CDD" id="cd02966">
    <property type="entry name" value="TlpA_like_family"/>
    <property type="match status" value="1"/>
</dbReference>
<keyword evidence="4" id="KW-0676">Redox-active center</keyword>
<evidence type="ECO:0000313" key="8">
    <source>
        <dbReference type="Proteomes" id="UP000323653"/>
    </source>
</evidence>
<feature type="chain" id="PRO_5023127741" evidence="5">
    <location>
        <begin position="19"/>
        <end position="371"/>
    </location>
</feature>
<evidence type="ECO:0000256" key="1">
    <source>
        <dbReference type="ARBA" id="ARBA00004196"/>
    </source>
</evidence>
<name>A0A5C0VL36_9SPHI</name>
<evidence type="ECO:0000256" key="2">
    <source>
        <dbReference type="ARBA" id="ARBA00022748"/>
    </source>
</evidence>
<evidence type="ECO:0000259" key="6">
    <source>
        <dbReference type="PROSITE" id="PS51352"/>
    </source>
</evidence>
<dbReference type="GO" id="GO:0016209">
    <property type="term" value="F:antioxidant activity"/>
    <property type="evidence" value="ECO:0007669"/>
    <property type="project" value="InterPro"/>
</dbReference>